<sequence length="78" mass="8940">MLCQYKDLFGKVGQGIHSYKLFGISMADVAMTILGAFIIWLFVPNYSFFYILLCLFLLGIILHHIFCVRTTVDKLIFG</sequence>
<name>A0A6C0BAX4_9ZZZZ</name>
<keyword evidence="1" id="KW-0472">Membrane</keyword>
<keyword evidence="1" id="KW-0812">Transmembrane</keyword>
<evidence type="ECO:0000256" key="1">
    <source>
        <dbReference type="SAM" id="Phobius"/>
    </source>
</evidence>
<protein>
    <submittedName>
        <fullName evidence="2">Uncharacterized protein</fullName>
    </submittedName>
</protein>
<feature type="transmembrane region" description="Helical" evidence="1">
    <location>
        <begin position="48"/>
        <end position="68"/>
    </location>
</feature>
<feature type="transmembrane region" description="Helical" evidence="1">
    <location>
        <begin position="21"/>
        <end position="42"/>
    </location>
</feature>
<reference evidence="2" key="1">
    <citation type="journal article" date="2020" name="Nature">
        <title>Giant virus diversity and host interactions through global metagenomics.</title>
        <authorList>
            <person name="Schulz F."/>
            <person name="Roux S."/>
            <person name="Paez-Espino D."/>
            <person name="Jungbluth S."/>
            <person name="Walsh D.A."/>
            <person name="Denef V.J."/>
            <person name="McMahon K.D."/>
            <person name="Konstantinidis K.T."/>
            <person name="Eloe-Fadrosh E.A."/>
            <person name="Kyrpides N.C."/>
            <person name="Woyke T."/>
        </authorList>
    </citation>
    <scope>NUCLEOTIDE SEQUENCE</scope>
    <source>
        <strain evidence="2">GVMAG-M-3300010158-59</strain>
    </source>
</reference>
<dbReference type="EMBL" id="MN739102">
    <property type="protein sequence ID" value="QHS88648.1"/>
    <property type="molecule type" value="Genomic_DNA"/>
</dbReference>
<keyword evidence="1" id="KW-1133">Transmembrane helix</keyword>
<accession>A0A6C0BAX4</accession>
<evidence type="ECO:0000313" key="2">
    <source>
        <dbReference type="EMBL" id="QHS88648.1"/>
    </source>
</evidence>
<proteinExistence type="predicted"/>
<dbReference type="AlphaFoldDB" id="A0A6C0BAX4"/>
<organism evidence="2">
    <name type="scientific">viral metagenome</name>
    <dbReference type="NCBI Taxonomy" id="1070528"/>
    <lineage>
        <taxon>unclassified sequences</taxon>
        <taxon>metagenomes</taxon>
        <taxon>organismal metagenomes</taxon>
    </lineage>
</organism>